<protein>
    <submittedName>
        <fullName evidence="1">Uncharacterized protein</fullName>
    </submittedName>
</protein>
<geneLocation type="plasmid" evidence="1">
    <name>pSARC14-41</name>
</geneLocation>
<dbReference type="AlphaFoldDB" id="I3W3W8"/>
<organism evidence="1">
    <name type="scientific">Salmonella enterica subsp. indica</name>
    <dbReference type="NCBI Taxonomy" id="59207"/>
    <lineage>
        <taxon>Bacteria</taxon>
        <taxon>Pseudomonadati</taxon>
        <taxon>Pseudomonadota</taxon>
        <taxon>Gammaproteobacteria</taxon>
        <taxon>Enterobacterales</taxon>
        <taxon>Enterobacteriaceae</taxon>
        <taxon>Salmonella</taxon>
    </lineage>
</organism>
<name>I3W3W8_SALER</name>
<keyword evidence="1" id="KW-0614">Plasmid</keyword>
<sequence>MFKITVAVTPPHFHTQLKLPLLNALVEHHVLRQDRGRYFLGLRLYKWGTRSLEQFDISKIAR</sequence>
<dbReference type="EMBL" id="JQ418540">
    <property type="protein sequence ID" value="AFK90295.1"/>
    <property type="molecule type" value="Genomic_DNA"/>
</dbReference>
<evidence type="ECO:0000313" key="1">
    <source>
        <dbReference type="EMBL" id="AFK90295.1"/>
    </source>
</evidence>
<accession>I3W3W8</accession>
<proteinExistence type="predicted"/>
<reference evidence="1" key="1">
    <citation type="submission" date="2012-01" db="EMBL/GenBank/DDBJ databases">
        <authorList>
            <person name="Summers A.O."/>
            <person name="Wireman J."/>
            <person name="Williams L.E."/>
            <person name="Farina S."/>
        </authorList>
    </citation>
    <scope>NUCLEOTIDE SEQUENCE</scope>
    <source>
        <strain evidence="1">SARC14</strain>
        <plasmid evidence="1">pSARC14-41</plasmid>
    </source>
</reference>